<dbReference type="AlphaFoldDB" id="A0A929WW09"/>
<evidence type="ECO:0000313" key="1">
    <source>
        <dbReference type="EMBL" id="MBF0966837.1"/>
    </source>
</evidence>
<sequence>MPFPINVDALFAFEAQCEQSAGALNHADGDAAQASSIVAQQEALLVEECRNDLRITSEVCEEVSDDLSTLKNAVSELAWSMQTVRDKYQGIAQTAQAYGLHVHGDAVTLFEDATEDLVRIFNDLKAQALVQRQNYERAEYVFSLALDGLQVDLYERWIEPVFNAFKEQFVLDEKHPVAKALPYAVGLLDMGGHMTVGGSMVNFNRLYEAPEGFFAKGDLSKWAFRPIGRHGLEPVATRKVLPVATKIGKVAGVVGAGVDGGITAYDTYQTDTEQHPEWSEGHKVARAGVKGTFTGLGTWGGAALGAKGGAAIGAAVSGPFAPVGAVVGGIVGGVVG</sequence>
<protein>
    <submittedName>
        <fullName evidence="1">Uncharacterized protein</fullName>
    </submittedName>
</protein>
<dbReference type="EMBL" id="JABZGF010000219">
    <property type="protein sequence ID" value="MBF0966837.1"/>
    <property type="molecule type" value="Genomic_DNA"/>
</dbReference>
<proteinExistence type="predicted"/>
<comment type="caution">
    <text evidence="1">The sequence shown here is derived from an EMBL/GenBank/DDBJ whole genome shotgun (WGS) entry which is preliminary data.</text>
</comment>
<feature type="non-terminal residue" evidence="1">
    <location>
        <position position="336"/>
    </location>
</feature>
<reference evidence="1" key="1">
    <citation type="submission" date="2020-04" db="EMBL/GenBank/DDBJ databases">
        <title>Deep metagenomics examines the oral microbiome during advanced dental caries in children, revealing novel taxa and co-occurrences with host molecules.</title>
        <authorList>
            <person name="Baker J.L."/>
            <person name="Morton J.T."/>
            <person name="Dinis M."/>
            <person name="Alvarez R."/>
            <person name="Tran N.C."/>
            <person name="Knight R."/>
            <person name="Edlund A."/>
        </authorList>
    </citation>
    <scope>NUCLEOTIDE SEQUENCE</scope>
    <source>
        <strain evidence="1">JCVI_30_bin.13</strain>
    </source>
</reference>
<organism evidence="1 2">
    <name type="scientific">Actinomyces bouchesdurhonensis</name>
    <dbReference type="NCBI Taxonomy" id="1852361"/>
    <lineage>
        <taxon>Bacteria</taxon>
        <taxon>Bacillati</taxon>
        <taxon>Actinomycetota</taxon>
        <taxon>Actinomycetes</taxon>
        <taxon>Actinomycetales</taxon>
        <taxon>Actinomycetaceae</taxon>
        <taxon>Actinomyces</taxon>
    </lineage>
</organism>
<evidence type="ECO:0000313" key="2">
    <source>
        <dbReference type="Proteomes" id="UP000759246"/>
    </source>
</evidence>
<name>A0A929WW09_9ACTO</name>
<accession>A0A929WW09</accession>
<dbReference type="Proteomes" id="UP000759246">
    <property type="component" value="Unassembled WGS sequence"/>
</dbReference>
<gene>
    <name evidence="1" type="ORF">HXK09_06755</name>
</gene>